<dbReference type="SUPFAM" id="SSF48371">
    <property type="entry name" value="ARM repeat"/>
    <property type="match status" value="1"/>
</dbReference>
<proteinExistence type="predicted"/>
<protein>
    <submittedName>
        <fullName evidence="1">Uncharacterized protein</fullName>
    </submittedName>
</protein>
<gene>
    <name evidence="1" type="ORF">M9Y10_004908</name>
</gene>
<evidence type="ECO:0000313" key="2">
    <source>
        <dbReference type="Proteomes" id="UP001470230"/>
    </source>
</evidence>
<dbReference type="Proteomes" id="UP001470230">
    <property type="component" value="Unassembled WGS sequence"/>
</dbReference>
<organism evidence="1 2">
    <name type="scientific">Tritrichomonas musculus</name>
    <dbReference type="NCBI Taxonomy" id="1915356"/>
    <lineage>
        <taxon>Eukaryota</taxon>
        <taxon>Metamonada</taxon>
        <taxon>Parabasalia</taxon>
        <taxon>Tritrichomonadida</taxon>
        <taxon>Tritrichomonadidae</taxon>
        <taxon>Tritrichomonas</taxon>
    </lineage>
</organism>
<name>A0ABR2JKC9_9EUKA</name>
<accession>A0ABR2JKC9</accession>
<keyword evidence="2" id="KW-1185">Reference proteome</keyword>
<evidence type="ECO:0000313" key="1">
    <source>
        <dbReference type="EMBL" id="KAK8878144.1"/>
    </source>
</evidence>
<comment type="caution">
    <text evidence="1">The sequence shown here is derived from an EMBL/GenBank/DDBJ whole genome shotgun (WGS) entry which is preliminary data.</text>
</comment>
<sequence>MNSDLDFDDKNLNQERTDIRENKKIFTEEDLSNIFLQHFQVLNDIPNINVEKMNALRIYIQSNFRYINLISTIFPYPLCFRILLENPIEEVKKRALKLLSFFAQFSSFPFNEMINSPYSLFMLDTLKNTTYENVVTSIINIFTYLLKTHSELRDYFISVDILNILSQKLISSKIPAFLEVLLKIHPLLPPEIISQINILYGCLLDKCTNIQNRKEKSMNTYIIQNTIKSITHLLKEGFSPFDYSFVMNYIDILLDCKKSIIIHQTIRMVGFLPFPTIQYAQKCISLMSQDINIIHTILKVFIRKSDEWIGDQDIIVGFCIGHALTPNTSFDEKLLCLKVLLKYFPFHRDFDEKMCEILIQFVTFPEVSLQCIEKLTIMENADFEDNEKQIFVSMILDSTSEFQSVIDESDDENTALLVNNFLNQIEQMKE</sequence>
<dbReference type="InterPro" id="IPR016024">
    <property type="entry name" value="ARM-type_fold"/>
</dbReference>
<dbReference type="EMBL" id="JAPFFF010000011">
    <property type="protein sequence ID" value="KAK8878144.1"/>
    <property type="molecule type" value="Genomic_DNA"/>
</dbReference>
<reference evidence="1 2" key="1">
    <citation type="submission" date="2024-04" db="EMBL/GenBank/DDBJ databases">
        <title>Tritrichomonas musculus Genome.</title>
        <authorList>
            <person name="Alves-Ferreira E."/>
            <person name="Grigg M."/>
            <person name="Lorenzi H."/>
            <person name="Galac M."/>
        </authorList>
    </citation>
    <scope>NUCLEOTIDE SEQUENCE [LARGE SCALE GENOMIC DNA]</scope>
    <source>
        <strain evidence="1 2">EAF2021</strain>
    </source>
</reference>